<evidence type="ECO:0000313" key="8">
    <source>
        <dbReference type="EMBL" id="EFX41848.1"/>
    </source>
</evidence>
<feature type="transmembrane region" description="Helical" evidence="6">
    <location>
        <begin position="167"/>
        <end position="186"/>
    </location>
</feature>
<keyword evidence="5 6" id="KW-0472">Membrane</keyword>
<evidence type="ECO:0000256" key="4">
    <source>
        <dbReference type="ARBA" id="ARBA00022989"/>
    </source>
</evidence>
<organism evidence="8 9">
    <name type="scientific">Helicobacter suis HS5</name>
    <dbReference type="NCBI Taxonomy" id="710394"/>
    <lineage>
        <taxon>Bacteria</taxon>
        <taxon>Pseudomonadati</taxon>
        <taxon>Campylobacterota</taxon>
        <taxon>Epsilonproteobacteria</taxon>
        <taxon>Campylobacterales</taxon>
        <taxon>Helicobacteraceae</taxon>
        <taxon>Helicobacter</taxon>
    </lineage>
</organism>
<evidence type="ECO:0000256" key="3">
    <source>
        <dbReference type="ARBA" id="ARBA00022692"/>
    </source>
</evidence>
<feature type="transmembrane region" description="Helical" evidence="6">
    <location>
        <begin position="318"/>
        <end position="340"/>
    </location>
</feature>
<dbReference type="AlphaFoldDB" id="E7G466"/>
<proteinExistence type="predicted"/>
<dbReference type="PANTHER" id="PTHR30354">
    <property type="entry name" value="GNT FAMILY GLUCONATE TRANSPORTER"/>
    <property type="match status" value="1"/>
</dbReference>
<dbReference type="Proteomes" id="UP000054093">
    <property type="component" value="Unassembled WGS sequence"/>
</dbReference>
<dbReference type="Pfam" id="PF03600">
    <property type="entry name" value="CitMHS"/>
    <property type="match status" value="1"/>
</dbReference>
<sequence length="460" mass="50037">MPPKDAITHFKKAAYKTLNLNDFNKKPKNAVVHEKELYQAYKAGLKALKIQTPSENAIKEMLQTHSIWRTFLDHSHVLVSYLRHGVNKVFNIALMFIFAILFFAILNDMGLFNPLIKTIIALSKGNAIAICVGTCIIATLVHLDVSGASTFLVVIPPLLPIYERLKLNPYLLMLLVAASAGLANLLPWGGPLGRVASVLGVETSTLYYPLLPLQAIGFCCILFLAVVLGYRETRRLKALPSDNLPSNNSKEIETPNLDAAKHFIPNLCVAVLALSAVICKILPPEFCFLIALCVVLLINYDSPKACMAKIKECSPEAISMALILLSAGVYIGILSGSGMLEAIAKNLTAYLPTSLLPSLQWIVGALGVPLKLVLDTNSYYFTFFPIIAHLAPTGQAQSVGYCMLIGATLGTFISPFSPALWLGLGLAKLSLGRHIAYSFIWLWGLSLIFLGVARMLNLVG</sequence>
<evidence type="ECO:0000256" key="1">
    <source>
        <dbReference type="ARBA" id="ARBA00004141"/>
    </source>
</evidence>
<gene>
    <name evidence="8" type="primary">citM</name>
    <name evidence="8" type="ORF">HSUHS5_0760</name>
</gene>
<feature type="domain" description="Citrate transporter-like" evidence="7">
    <location>
        <begin position="90"/>
        <end position="406"/>
    </location>
</feature>
<dbReference type="EMBL" id="ADHO01000123">
    <property type="protein sequence ID" value="EFX41848.1"/>
    <property type="molecule type" value="Genomic_DNA"/>
</dbReference>
<comment type="caution">
    <text evidence="8">The sequence shown here is derived from an EMBL/GenBank/DDBJ whole genome shotgun (WGS) entry which is preliminary data.</text>
</comment>
<feature type="transmembrane region" description="Helical" evidence="6">
    <location>
        <begin position="435"/>
        <end position="456"/>
    </location>
</feature>
<dbReference type="GO" id="GO:0005886">
    <property type="term" value="C:plasma membrane"/>
    <property type="evidence" value="ECO:0007669"/>
    <property type="project" value="TreeGrafter"/>
</dbReference>
<evidence type="ECO:0000256" key="5">
    <source>
        <dbReference type="ARBA" id="ARBA00023136"/>
    </source>
</evidence>
<evidence type="ECO:0000256" key="2">
    <source>
        <dbReference type="ARBA" id="ARBA00022448"/>
    </source>
</evidence>
<evidence type="ECO:0000313" key="9">
    <source>
        <dbReference type="Proteomes" id="UP000054093"/>
    </source>
</evidence>
<reference evidence="8 9" key="1">
    <citation type="journal article" date="2011" name="Vet. Res.">
        <title>Genome sequence of Helicobacter suis supports its role in gastric pathology.</title>
        <authorList>
            <person name="Vermoote M."/>
            <person name="Vandekerckhove T.T."/>
            <person name="Flahou B."/>
            <person name="Pasmans F."/>
            <person name="Smet A."/>
            <person name="De Groote D."/>
            <person name="Van Criekinge W."/>
            <person name="Ducatelle R."/>
            <person name="Haesebrouck F."/>
        </authorList>
    </citation>
    <scope>NUCLEOTIDE SEQUENCE [LARGE SCALE GENOMIC DNA]</scope>
    <source>
        <strain evidence="8 9">HS5</strain>
    </source>
</reference>
<keyword evidence="4 6" id="KW-1133">Transmembrane helix</keyword>
<protein>
    <submittedName>
        <fullName evidence="8">Putative transmembrane transport protein</fullName>
    </submittedName>
</protein>
<keyword evidence="3 6" id="KW-0812">Transmembrane</keyword>
<feature type="transmembrane region" description="Helical" evidence="6">
    <location>
        <begin position="127"/>
        <end position="155"/>
    </location>
</feature>
<dbReference type="GO" id="GO:0015128">
    <property type="term" value="F:gluconate transmembrane transporter activity"/>
    <property type="evidence" value="ECO:0007669"/>
    <property type="project" value="InterPro"/>
</dbReference>
<dbReference type="InterPro" id="IPR003474">
    <property type="entry name" value="Glcn_transporter"/>
</dbReference>
<dbReference type="PANTHER" id="PTHR30354:SF26">
    <property type="entry name" value="TRANSPORTER, PUTATIVE-RELATED"/>
    <property type="match status" value="1"/>
</dbReference>
<dbReference type="InterPro" id="IPR004680">
    <property type="entry name" value="Cit_transptr-like_dom"/>
</dbReference>
<feature type="transmembrane region" description="Helical" evidence="6">
    <location>
        <begin position="89"/>
        <end position="107"/>
    </location>
</feature>
<evidence type="ECO:0000256" key="6">
    <source>
        <dbReference type="SAM" id="Phobius"/>
    </source>
</evidence>
<keyword evidence="2" id="KW-0813">Transport</keyword>
<feature type="transmembrane region" description="Helical" evidence="6">
    <location>
        <begin position="267"/>
        <end position="298"/>
    </location>
</feature>
<feature type="transmembrane region" description="Helical" evidence="6">
    <location>
        <begin position="206"/>
        <end position="230"/>
    </location>
</feature>
<comment type="subcellular location">
    <subcellularLocation>
        <location evidence="1">Membrane</location>
        <topology evidence="1">Multi-pass membrane protein</topology>
    </subcellularLocation>
</comment>
<accession>E7G466</accession>
<evidence type="ECO:0000259" key="7">
    <source>
        <dbReference type="Pfam" id="PF03600"/>
    </source>
</evidence>
<feature type="transmembrane region" description="Helical" evidence="6">
    <location>
        <begin position="347"/>
        <end position="366"/>
    </location>
</feature>
<name>E7G466_9HELI</name>
<feature type="transmembrane region" description="Helical" evidence="6">
    <location>
        <begin position="401"/>
        <end position="423"/>
    </location>
</feature>